<dbReference type="Proteomes" id="UP000094094">
    <property type="component" value="Chromosome"/>
</dbReference>
<keyword evidence="4" id="KW-0547">Nucleotide-binding</keyword>
<sequence>MAVKELWLPPAMAAAERSERLQRARREALNAVKLRDHPHIVSVYDVVIEDDVPWIVMQLVVGRSLQEHLGRHGPLPPDTAAKIAAALLKALGAMHTAGIVHRDLKPANVMLADGGDVLLTDFGIAVSRTDPRLTASGAVIGSVGYLAPERARGENGRAASDLFSLGATLYEAVEGVGPFSRDTPAGSFHAVVYEEAAPPRRAGRLAPLINGLLAKDPDERLTVAAALALLDSPSAAAGSGADAPTKPAEAPAAPRQPQVPRTRKLPEAPDAPKPRKRPEAPKPRATPQGSKARPAPQPPRPWATPQPPRPRTTPQPPRPWKAASGGGPAAAHRTPPPKPATPRPAAAAQGAKASQSDSSGGTLGVLAVIALILGIVYADNQGFADWVSSVAHGDIANAQTGDCVHDIPAHDKDPGGWVTVPCWSAATRYTVLVRLGPASSRLATGCQLISSSWKVTYGHQQVTFLDDDNQSATLCVVPKHDD</sequence>
<reference evidence="9 10" key="1">
    <citation type="submission" date="2016-09" db="EMBL/GenBank/DDBJ databases">
        <title>Complete genome sequencing of Streptomyces lydicus 103 and metabolic pathways analysis of antibiotic biosynthesis.</title>
        <authorList>
            <person name="Jia N."/>
            <person name="Ding M.-Z."/>
            <person name="Gao F."/>
            <person name="Yuan Y.-J."/>
        </authorList>
    </citation>
    <scope>NUCLEOTIDE SEQUENCE [LARGE SCALE GENOMIC DNA]</scope>
    <source>
        <strain evidence="9 10">103</strain>
    </source>
</reference>
<dbReference type="AlphaFoldDB" id="A0A1D7VLF7"/>
<proteinExistence type="predicted"/>
<protein>
    <recommendedName>
        <fullName evidence="1">non-specific serine/threonine protein kinase</fullName>
        <ecNumber evidence="1">2.7.11.1</ecNumber>
    </recommendedName>
</protein>
<keyword evidence="10" id="KW-1185">Reference proteome</keyword>
<dbReference type="PROSITE" id="PS00108">
    <property type="entry name" value="PROTEIN_KINASE_ST"/>
    <property type="match status" value="1"/>
</dbReference>
<dbReference type="InterPro" id="IPR008271">
    <property type="entry name" value="Ser/Thr_kinase_AS"/>
</dbReference>
<dbReference type="Gene3D" id="3.30.200.20">
    <property type="entry name" value="Phosphorylase Kinase, domain 1"/>
    <property type="match status" value="1"/>
</dbReference>
<dbReference type="Gene3D" id="1.10.510.10">
    <property type="entry name" value="Transferase(Phosphotransferase) domain 1"/>
    <property type="match status" value="1"/>
</dbReference>
<dbReference type="SUPFAM" id="SSF56112">
    <property type="entry name" value="Protein kinase-like (PK-like)"/>
    <property type="match status" value="1"/>
</dbReference>
<dbReference type="InterPro" id="IPR011009">
    <property type="entry name" value="Kinase-like_dom_sf"/>
</dbReference>
<feature type="domain" description="Protein kinase" evidence="8">
    <location>
        <begin position="1"/>
        <end position="235"/>
    </location>
</feature>
<name>A0A1D7VLF7_9ACTN</name>
<gene>
    <name evidence="9" type="ORF">SL103_14630</name>
</gene>
<organism evidence="9 10">
    <name type="scientific">Streptomyces lydicus</name>
    <dbReference type="NCBI Taxonomy" id="47763"/>
    <lineage>
        <taxon>Bacteria</taxon>
        <taxon>Bacillati</taxon>
        <taxon>Actinomycetota</taxon>
        <taxon>Actinomycetes</taxon>
        <taxon>Kitasatosporales</taxon>
        <taxon>Streptomycetaceae</taxon>
        <taxon>Streptomyces</taxon>
    </lineage>
</organism>
<feature type="region of interest" description="Disordered" evidence="7">
    <location>
        <begin position="235"/>
        <end position="360"/>
    </location>
</feature>
<evidence type="ECO:0000256" key="6">
    <source>
        <dbReference type="ARBA" id="ARBA00022840"/>
    </source>
</evidence>
<evidence type="ECO:0000259" key="8">
    <source>
        <dbReference type="PROSITE" id="PS50011"/>
    </source>
</evidence>
<evidence type="ECO:0000256" key="3">
    <source>
        <dbReference type="ARBA" id="ARBA00022679"/>
    </source>
</evidence>
<feature type="compositionally biased region" description="Basic and acidic residues" evidence="7">
    <location>
        <begin position="264"/>
        <end position="282"/>
    </location>
</feature>
<evidence type="ECO:0000313" key="9">
    <source>
        <dbReference type="EMBL" id="AOP47328.1"/>
    </source>
</evidence>
<dbReference type="GO" id="GO:0005524">
    <property type="term" value="F:ATP binding"/>
    <property type="evidence" value="ECO:0007669"/>
    <property type="project" value="UniProtKB-KW"/>
</dbReference>
<dbReference type="EC" id="2.7.11.1" evidence="1"/>
<accession>A0A1D7VLF7</accession>
<feature type="compositionally biased region" description="Pro residues" evidence="7">
    <location>
        <begin position="295"/>
        <end position="319"/>
    </location>
</feature>
<dbReference type="PANTHER" id="PTHR43289">
    <property type="entry name" value="MITOGEN-ACTIVATED PROTEIN KINASE KINASE KINASE 20-RELATED"/>
    <property type="match status" value="1"/>
</dbReference>
<keyword evidence="2" id="KW-0723">Serine/threonine-protein kinase</keyword>
<evidence type="ECO:0000256" key="7">
    <source>
        <dbReference type="SAM" id="MobiDB-lite"/>
    </source>
</evidence>
<evidence type="ECO:0000313" key="10">
    <source>
        <dbReference type="Proteomes" id="UP000094094"/>
    </source>
</evidence>
<dbReference type="CDD" id="cd14014">
    <property type="entry name" value="STKc_PknB_like"/>
    <property type="match status" value="1"/>
</dbReference>
<keyword evidence="5" id="KW-0418">Kinase</keyword>
<evidence type="ECO:0000256" key="1">
    <source>
        <dbReference type="ARBA" id="ARBA00012513"/>
    </source>
</evidence>
<dbReference type="PANTHER" id="PTHR43289:SF6">
    <property type="entry name" value="SERINE_THREONINE-PROTEIN KINASE NEKL-3"/>
    <property type="match status" value="1"/>
</dbReference>
<dbReference type="Pfam" id="PF00069">
    <property type="entry name" value="Pkinase"/>
    <property type="match status" value="1"/>
</dbReference>
<dbReference type="PROSITE" id="PS50011">
    <property type="entry name" value="PROTEIN_KINASE_DOM"/>
    <property type="match status" value="1"/>
</dbReference>
<dbReference type="SMART" id="SM00220">
    <property type="entry name" value="S_TKc"/>
    <property type="match status" value="1"/>
</dbReference>
<evidence type="ECO:0000256" key="4">
    <source>
        <dbReference type="ARBA" id="ARBA00022741"/>
    </source>
</evidence>
<feature type="compositionally biased region" description="Low complexity" evidence="7">
    <location>
        <begin position="343"/>
        <end position="353"/>
    </location>
</feature>
<keyword evidence="6" id="KW-0067">ATP-binding</keyword>
<dbReference type="KEGG" id="slc:SL103_14630"/>
<evidence type="ECO:0000256" key="2">
    <source>
        <dbReference type="ARBA" id="ARBA00022527"/>
    </source>
</evidence>
<keyword evidence="3" id="KW-0808">Transferase</keyword>
<feature type="compositionally biased region" description="Low complexity" evidence="7">
    <location>
        <begin position="235"/>
        <end position="260"/>
    </location>
</feature>
<dbReference type="InterPro" id="IPR000719">
    <property type="entry name" value="Prot_kinase_dom"/>
</dbReference>
<dbReference type="EMBL" id="CP017157">
    <property type="protein sequence ID" value="AOP47328.1"/>
    <property type="molecule type" value="Genomic_DNA"/>
</dbReference>
<evidence type="ECO:0000256" key="5">
    <source>
        <dbReference type="ARBA" id="ARBA00022777"/>
    </source>
</evidence>
<dbReference type="GO" id="GO:0004674">
    <property type="term" value="F:protein serine/threonine kinase activity"/>
    <property type="evidence" value="ECO:0007669"/>
    <property type="project" value="UniProtKB-KW"/>
</dbReference>